<dbReference type="AlphaFoldDB" id="F8PW76"/>
<dbReference type="Proteomes" id="UP000008063">
    <property type="component" value="Unassembled WGS sequence"/>
</dbReference>
<organism evidence="4">
    <name type="scientific">Serpula lacrymans var. lacrymans (strain S7.3)</name>
    <name type="common">Dry rot fungus</name>
    <dbReference type="NCBI Taxonomy" id="936435"/>
    <lineage>
        <taxon>Eukaryota</taxon>
        <taxon>Fungi</taxon>
        <taxon>Dikarya</taxon>
        <taxon>Basidiomycota</taxon>
        <taxon>Agaricomycotina</taxon>
        <taxon>Agaricomycetes</taxon>
        <taxon>Agaricomycetidae</taxon>
        <taxon>Boletales</taxon>
        <taxon>Coniophorineae</taxon>
        <taxon>Serpulaceae</taxon>
        <taxon>Serpula</taxon>
    </lineage>
</organism>
<dbReference type="EMBL" id="GL945479">
    <property type="protein sequence ID" value="EGO00252.1"/>
    <property type="molecule type" value="Genomic_DNA"/>
</dbReference>
<protein>
    <submittedName>
        <fullName evidence="3">Uncharacterized protein</fullName>
    </submittedName>
</protein>
<feature type="transmembrane region" description="Helical" evidence="2">
    <location>
        <begin position="220"/>
        <end position="239"/>
    </location>
</feature>
<evidence type="ECO:0000313" key="4">
    <source>
        <dbReference type="Proteomes" id="UP000008063"/>
    </source>
</evidence>
<proteinExistence type="predicted"/>
<evidence type="ECO:0000256" key="2">
    <source>
        <dbReference type="SAM" id="Phobius"/>
    </source>
</evidence>
<reference evidence="4" key="1">
    <citation type="journal article" date="2011" name="Science">
        <title>The plant cell wall-decomposing machinery underlies the functional diversity of forest fungi.</title>
        <authorList>
            <person name="Eastwood D.C."/>
            <person name="Floudas D."/>
            <person name="Binder M."/>
            <person name="Majcherczyk A."/>
            <person name="Schneider P."/>
            <person name="Aerts A."/>
            <person name="Asiegbu F.O."/>
            <person name="Baker S.E."/>
            <person name="Barry K."/>
            <person name="Bendiksby M."/>
            <person name="Blumentritt M."/>
            <person name="Coutinho P.M."/>
            <person name="Cullen D."/>
            <person name="de Vries R.P."/>
            <person name="Gathman A."/>
            <person name="Goodell B."/>
            <person name="Henrissat B."/>
            <person name="Ihrmark K."/>
            <person name="Kauserud H."/>
            <person name="Kohler A."/>
            <person name="LaButti K."/>
            <person name="Lapidus A."/>
            <person name="Lavin J.L."/>
            <person name="Lee Y.-H."/>
            <person name="Lindquist E."/>
            <person name="Lilly W."/>
            <person name="Lucas S."/>
            <person name="Morin E."/>
            <person name="Murat C."/>
            <person name="Oguiza J.A."/>
            <person name="Park J."/>
            <person name="Pisabarro A.G."/>
            <person name="Riley R."/>
            <person name="Rosling A."/>
            <person name="Salamov A."/>
            <person name="Schmidt O."/>
            <person name="Schmutz J."/>
            <person name="Skrede I."/>
            <person name="Stenlid J."/>
            <person name="Wiebenga A."/>
            <person name="Xie X."/>
            <person name="Kuees U."/>
            <person name="Hibbett D.S."/>
            <person name="Hoffmeister D."/>
            <person name="Hoegberg N."/>
            <person name="Martin F."/>
            <person name="Grigoriev I.V."/>
            <person name="Watkinson S.C."/>
        </authorList>
    </citation>
    <scope>NUCLEOTIDE SEQUENCE [LARGE SCALE GENOMIC DNA]</scope>
    <source>
        <strain evidence="4">strain S7.3</strain>
    </source>
</reference>
<keyword evidence="2" id="KW-0472">Membrane</keyword>
<dbReference type="OMA" id="FWISSAK"/>
<accession>F8PW76</accession>
<feature type="compositionally biased region" description="Basic and acidic residues" evidence="1">
    <location>
        <begin position="321"/>
        <end position="333"/>
    </location>
</feature>
<sequence>MSSNIAFPSPVGGVPFPSDFAPSVLFAVLYGLLVPVMAYRVANKKSRTFLLVGSITFSIERIVLFSLRAVQAHSSSRRVSMGLTAYMQSTLGLGFIGVAQDITNLLRCLLVNTTLPMDHPDNPSSSSEAMAATSSGDQPKKRNLYRRLIDVTRLAFLISTIIGIVGNAHYNGVLNNASVSQMVMRLRYASSAVGLIATLFTVAIIVWAMTTIPRVRSGPASLLLLLCALMASPSFLDYLPNCSSAIYRLAVMYNTTTSLTSTSQGSLNTPAEKAEFYVFHMLNEWVALALVLGLNLKEIFNTGMFGDWRAIDETEAERLKRERKEQKKRDKEAQLNNTAV</sequence>
<gene>
    <name evidence="3" type="ORF">SERLA73DRAFT_52742</name>
</gene>
<dbReference type="InParanoid" id="F8PW76"/>
<evidence type="ECO:0000313" key="3">
    <source>
        <dbReference type="EMBL" id="EGO00252.1"/>
    </source>
</evidence>
<keyword evidence="4" id="KW-1185">Reference proteome</keyword>
<feature type="region of interest" description="Disordered" evidence="1">
    <location>
        <begin position="321"/>
        <end position="340"/>
    </location>
</feature>
<feature type="transmembrane region" description="Helical" evidence="2">
    <location>
        <begin position="20"/>
        <end position="42"/>
    </location>
</feature>
<name>F8PW76_SERL3</name>
<feature type="transmembrane region" description="Helical" evidence="2">
    <location>
        <begin position="188"/>
        <end position="208"/>
    </location>
</feature>
<feature type="transmembrane region" description="Helical" evidence="2">
    <location>
        <begin position="148"/>
        <end position="168"/>
    </location>
</feature>
<keyword evidence="2" id="KW-1133">Transmembrane helix</keyword>
<evidence type="ECO:0000256" key="1">
    <source>
        <dbReference type="SAM" id="MobiDB-lite"/>
    </source>
</evidence>
<keyword evidence="2" id="KW-0812">Transmembrane</keyword>
<dbReference type="HOGENOM" id="CLU_060803_0_0_1"/>
<dbReference type="OrthoDB" id="2562239at2759"/>